<feature type="transmembrane region" description="Helical" evidence="1">
    <location>
        <begin position="42"/>
        <end position="60"/>
    </location>
</feature>
<dbReference type="InterPro" id="IPR021741">
    <property type="entry name" value="DUF3311"/>
</dbReference>
<proteinExistence type="predicted"/>
<keyword evidence="1" id="KW-1133">Transmembrane helix</keyword>
<dbReference type="Pfam" id="PF11755">
    <property type="entry name" value="DUF3311"/>
    <property type="match status" value="1"/>
</dbReference>
<feature type="transmembrane region" description="Helical" evidence="1">
    <location>
        <begin position="12"/>
        <end position="30"/>
    </location>
</feature>
<gene>
    <name evidence="2" type="ORF">EXN61_10715</name>
</gene>
<dbReference type="PANTHER" id="PTHR40034">
    <property type="entry name" value="BSL5891 PROTEIN"/>
    <property type="match status" value="1"/>
</dbReference>
<protein>
    <submittedName>
        <fullName evidence="2">DUF3311 domain-containing protein</fullName>
    </submittedName>
</protein>
<dbReference type="EMBL" id="SGOE01000002">
    <property type="protein sequence ID" value="TRB07563.1"/>
    <property type="molecule type" value="Genomic_DNA"/>
</dbReference>
<dbReference type="RefSeq" id="WP_142856500.1">
    <property type="nucleotide sequence ID" value="NZ_SGOE01000002.1"/>
</dbReference>
<dbReference type="PANTHER" id="PTHR40034:SF1">
    <property type="entry name" value="BSL5891 PROTEIN"/>
    <property type="match status" value="1"/>
</dbReference>
<organism evidence="2 3">
    <name type="scientific">Agrobacterium tumefaciens</name>
    <dbReference type="NCBI Taxonomy" id="358"/>
    <lineage>
        <taxon>Bacteria</taxon>
        <taxon>Pseudomonadati</taxon>
        <taxon>Pseudomonadota</taxon>
        <taxon>Alphaproteobacteria</taxon>
        <taxon>Hyphomicrobiales</taxon>
        <taxon>Rhizobiaceae</taxon>
        <taxon>Rhizobium/Agrobacterium group</taxon>
        <taxon>Agrobacterium</taxon>
        <taxon>Agrobacterium tumefaciens complex</taxon>
    </lineage>
</organism>
<evidence type="ECO:0000313" key="2">
    <source>
        <dbReference type="EMBL" id="TRB07563.1"/>
    </source>
</evidence>
<reference evidence="2 3" key="1">
    <citation type="journal article" date="2019" name="Appl. Microbiol. Biotechnol.">
        <title>Differential efficiency of wild type rhizogenic strains for rol gene transformation of plants.</title>
        <authorList>
            <person name="Desmet S."/>
            <person name="De Keyser E."/>
            <person name="Van Vaerenbergh J."/>
            <person name="Baeyen S."/>
            <person name="Van Huylenbroeck J."/>
            <person name="Geelen D."/>
            <person name="Dhooghe E."/>
        </authorList>
    </citation>
    <scope>NUCLEOTIDE SEQUENCE [LARGE SCALE GENOMIC DNA]</scope>
    <source>
        <strain evidence="2 3">MAFF210266</strain>
    </source>
</reference>
<keyword evidence="1" id="KW-0812">Transmembrane</keyword>
<name>A0A546Y3K8_AGRTU</name>
<accession>A0A546Y3K8</accession>
<dbReference type="Proteomes" id="UP000317023">
    <property type="component" value="Unassembled WGS sequence"/>
</dbReference>
<evidence type="ECO:0000256" key="1">
    <source>
        <dbReference type="SAM" id="Phobius"/>
    </source>
</evidence>
<comment type="caution">
    <text evidence="2">The sequence shown here is derived from an EMBL/GenBank/DDBJ whole genome shotgun (WGS) entry which is preliminary data.</text>
</comment>
<keyword evidence="1" id="KW-0472">Membrane</keyword>
<sequence>MAKPSPGKKAALSLLALPYIGLLWVPFYNFEKPSVFGFPFFYWYQLAWVPLTACITYIAYRSVRDDD</sequence>
<evidence type="ECO:0000313" key="3">
    <source>
        <dbReference type="Proteomes" id="UP000317023"/>
    </source>
</evidence>
<dbReference type="AlphaFoldDB" id="A0A546Y3K8"/>